<evidence type="ECO:0000313" key="1">
    <source>
        <dbReference type="EMBL" id="CAH6721597.1"/>
    </source>
</evidence>
<accession>A0ACA9Y970</accession>
<organism evidence="1 2">
    <name type="scientific">[Candida] jaroonii</name>
    <dbReference type="NCBI Taxonomy" id="467808"/>
    <lineage>
        <taxon>Eukaryota</taxon>
        <taxon>Fungi</taxon>
        <taxon>Dikarya</taxon>
        <taxon>Ascomycota</taxon>
        <taxon>Saccharomycotina</taxon>
        <taxon>Pichiomycetes</taxon>
        <taxon>Debaryomycetaceae</taxon>
        <taxon>Yamadazyma</taxon>
    </lineage>
</organism>
<proteinExistence type="predicted"/>
<name>A0ACA9Y970_9ASCO</name>
<reference evidence="1" key="1">
    <citation type="submission" date="2022-06" db="EMBL/GenBank/DDBJ databases">
        <authorList>
            <person name="Legras J.-L."/>
            <person name="Devillers H."/>
            <person name="Grondin C."/>
        </authorList>
    </citation>
    <scope>NUCLEOTIDE SEQUENCE</scope>
    <source>
        <strain evidence="1">CLIB 1444</strain>
    </source>
</reference>
<gene>
    <name evidence="1" type="ORF">CLIB1444_06S05820</name>
</gene>
<evidence type="ECO:0000313" key="2">
    <source>
        <dbReference type="Proteomes" id="UP001152531"/>
    </source>
</evidence>
<dbReference type="EMBL" id="CALSDN010000006">
    <property type="protein sequence ID" value="CAH6721597.1"/>
    <property type="molecule type" value="Genomic_DNA"/>
</dbReference>
<protein>
    <submittedName>
        <fullName evidence="1">Mitochondrial metalloendopeptidase Oma1p</fullName>
    </submittedName>
</protein>
<keyword evidence="2" id="KW-1185">Reference proteome</keyword>
<dbReference type="Proteomes" id="UP001152531">
    <property type="component" value="Unassembled WGS sequence"/>
</dbReference>
<comment type="caution">
    <text evidence="1">The sequence shown here is derived from an EMBL/GenBank/DDBJ whole genome shotgun (WGS) entry which is preliminary data.</text>
</comment>
<sequence>MNLSPFRLSTRFSTAIRPLAATRPLTATRLYSRGNYKRFNQQSTFNYQTLFTNRYFGGTILGLLGFYLYNQDEAPYTKRRRFLWIPSWLELRIGDMSYQQIYLQYRSSILPKSDPIYREIRGIVDRLLKSAFEHEFSEEKIRYLKSLDWEINIINDNSPPNAFILPNGKIFIFSSILGICKDTDGIATVLSHELSHQLASHSMEQMSKQPIYMALSTFLYLATGISYFNDLLIAGFFQMPASREMESEADRIGCELMAKSCFDIYKIPGFWERMNSLEKKQAPRFEFLSTHPNNDKRIRDIKSWMGDLENIRESSNCNQLYNFFSM</sequence>